<feature type="binding site" evidence="6">
    <location>
        <position position="158"/>
    </location>
    <ligand>
        <name>NAD(+)</name>
        <dbReference type="ChEBI" id="CHEBI:57540"/>
    </ligand>
</feature>
<feature type="domain" description="Aspartate dehydrogenase" evidence="7">
    <location>
        <begin position="203"/>
        <end position="290"/>
    </location>
</feature>
<comment type="miscellaneous">
    <text evidence="6">The iminoaspartate product is unstable in aqueous solution and can decompose to oxaloacetate and ammonia.</text>
</comment>
<name>A0ABU2DA52_ACHAE</name>
<dbReference type="Pfam" id="PF01958">
    <property type="entry name" value="Asp_DH_C"/>
    <property type="match status" value="1"/>
</dbReference>
<dbReference type="EMBL" id="JAVKVN010000002">
    <property type="protein sequence ID" value="MDR7944985.1"/>
    <property type="molecule type" value="Genomic_DNA"/>
</dbReference>
<dbReference type="InterPro" id="IPR005106">
    <property type="entry name" value="Asp/hSer_DH_NAD-bd"/>
</dbReference>
<comment type="caution">
    <text evidence="9">The sequence shown here is derived from an EMBL/GenBank/DDBJ whole genome shotgun (WGS) entry which is preliminary data.</text>
</comment>
<dbReference type="NCBIfam" id="NF009825">
    <property type="entry name" value="PRK13302.1"/>
    <property type="match status" value="1"/>
</dbReference>
<comment type="catalytic activity">
    <reaction evidence="6">
        <text>L-aspartate + NAD(+) + H2O = oxaloacetate + NH4(+) + NADH + H(+)</text>
        <dbReference type="Rhea" id="RHEA:11788"/>
        <dbReference type="ChEBI" id="CHEBI:15377"/>
        <dbReference type="ChEBI" id="CHEBI:15378"/>
        <dbReference type="ChEBI" id="CHEBI:16452"/>
        <dbReference type="ChEBI" id="CHEBI:28938"/>
        <dbReference type="ChEBI" id="CHEBI:29991"/>
        <dbReference type="ChEBI" id="CHEBI:57540"/>
        <dbReference type="ChEBI" id="CHEBI:57945"/>
        <dbReference type="EC" id="1.4.1.21"/>
    </reaction>
</comment>
<comment type="similarity">
    <text evidence="1 6">Belongs to the L-aspartate dehydrogenase family.</text>
</comment>
<proteinExistence type="inferred from homology"/>
<reference evidence="10" key="1">
    <citation type="submission" date="2023-07" db="EMBL/GenBank/DDBJ databases">
        <title>Glyphosate-induced phosphonatase operons in soil bacteria of genus Achromobacter.</title>
        <authorList>
            <person name="Epiktetov D.O."/>
            <person name="Sviridov A.V."/>
            <person name="Tarlachkov S.V."/>
            <person name="Shushkova T.V."/>
            <person name="Toropygin I.Y."/>
            <person name="Leontievsky A."/>
        </authorList>
    </citation>
    <scope>NUCLEOTIDE SEQUENCE [LARGE SCALE GENOMIC DNA]</scope>
    <source>
        <strain evidence="10">Kg 16</strain>
    </source>
</reference>
<protein>
    <recommendedName>
        <fullName evidence="6">L-aspartate dehydrogenase</fullName>
        <ecNumber evidence="6">1.4.1.21</ecNumber>
    </recommendedName>
</protein>
<keyword evidence="10" id="KW-1185">Reference proteome</keyword>
<dbReference type="Gene3D" id="3.40.50.720">
    <property type="entry name" value="NAD(P)-binding Rossmann-like Domain"/>
    <property type="match status" value="1"/>
</dbReference>
<keyword evidence="2 6" id="KW-0662">Pyridine nucleotide biosynthesis</keyword>
<evidence type="ECO:0000256" key="1">
    <source>
        <dbReference type="ARBA" id="ARBA00008331"/>
    </source>
</evidence>
<keyword evidence="4 6" id="KW-0560">Oxidoreductase</keyword>
<evidence type="ECO:0000256" key="3">
    <source>
        <dbReference type="ARBA" id="ARBA00022857"/>
    </source>
</evidence>
<dbReference type="Proteomes" id="UP001264156">
    <property type="component" value="Unassembled WGS sequence"/>
</dbReference>
<dbReference type="InterPro" id="IPR002811">
    <property type="entry name" value="Asp_DH"/>
</dbReference>
<dbReference type="SUPFAM" id="SSF55347">
    <property type="entry name" value="Glyceraldehyde-3-phosphate dehydrogenase-like, C-terminal domain"/>
    <property type="match status" value="1"/>
</dbReference>
<dbReference type="Gene3D" id="3.30.360.10">
    <property type="entry name" value="Dihydrodipicolinate Reductase, domain 2"/>
    <property type="match status" value="1"/>
</dbReference>
<comment type="function">
    <text evidence="6">Specifically catalyzes the NAD or NADP-dependent dehydrogenation of L-aspartate to iminoaspartate.</text>
</comment>
<dbReference type="HAMAP" id="MF_01265">
    <property type="entry name" value="NadX"/>
    <property type="match status" value="1"/>
</dbReference>
<gene>
    <name evidence="6" type="primary">nadX</name>
    <name evidence="9" type="ORF">RIU57_07745</name>
</gene>
<evidence type="ECO:0000313" key="9">
    <source>
        <dbReference type="EMBL" id="MDR7944985.1"/>
    </source>
</evidence>
<evidence type="ECO:0000256" key="2">
    <source>
        <dbReference type="ARBA" id="ARBA00022642"/>
    </source>
</evidence>
<feature type="domain" description="Aspartate/homoserine dehydrogenase NAD-binding" evidence="8">
    <location>
        <begin position="47"/>
        <end position="155"/>
    </location>
</feature>
<sequence length="304" mass="32211">MPARWLQWPAARRRVIASAPSPFPNRPRRAAALLWTPMNSYRVGIAGFGAIGQAVAQSLDAGVPGLTLTAVAVRDPKAPPAFAWTQAAPAYTTIDALHEHCDVVVECAPAAVFRDIAEPVLRAGKKMVVLSSGALLRHDDLIELARQHHGQILVPSGAILGLDAITAAAEGVIHSVTMITRKPVRGLLGAPYLTDNNIDIADITEPRLIFRGSPREAAVGFPANLNVAVSVSLAGIGPDKTTLEIWADPSLDRNLHRVEVVSDSASFSMEIQNIPSANPKTGRITAQSVVAALRKLTGPLRVGT</sequence>
<dbReference type="SUPFAM" id="SSF51735">
    <property type="entry name" value="NAD(P)-binding Rossmann-fold domains"/>
    <property type="match status" value="1"/>
</dbReference>
<evidence type="ECO:0000313" key="10">
    <source>
        <dbReference type="Proteomes" id="UP001264156"/>
    </source>
</evidence>
<evidence type="ECO:0000256" key="4">
    <source>
        <dbReference type="ARBA" id="ARBA00023002"/>
    </source>
</evidence>
<accession>A0ABU2DA52</accession>
<evidence type="ECO:0000256" key="5">
    <source>
        <dbReference type="ARBA" id="ARBA00023027"/>
    </source>
</evidence>
<keyword evidence="3 6" id="KW-0521">NADP</keyword>
<evidence type="ECO:0000259" key="7">
    <source>
        <dbReference type="Pfam" id="PF01958"/>
    </source>
</evidence>
<dbReference type="PIRSF" id="PIRSF005227">
    <property type="entry name" value="Asp_dh_NAD_syn"/>
    <property type="match status" value="1"/>
</dbReference>
<dbReference type="InterPro" id="IPR011182">
    <property type="entry name" value="L-Asp_DH"/>
</dbReference>
<evidence type="ECO:0000256" key="6">
    <source>
        <dbReference type="HAMAP-Rule" id="MF_01265"/>
    </source>
</evidence>
<feature type="binding site" evidence="6">
    <location>
        <position position="226"/>
    </location>
    <ligand>
        <name>NAD(+)</name>
        <dbReference type="ChEBI" id="CHEBI:57540"/>
    </ligand>
</feature>
<dbReference type="PANTHER" id="PTHR31873:SF6">
    <property type="entry name" value="ASPARTATE DEHYDROGENASE DOMAIN-CONTAINING PROTEIN"/>
    <property type="match status" value="1"/>
</dbReference>
<evidence type="ECO:0000259" key="8">
    <source>
        <dbReference type="Pfam" id="PF03447"/>
    </source>
</evidence>
<dbReference type="InterPro" id="IPR036291">
    <property type="entry name" value="NAD(P)-bd_dom_sf"/>
</dbReference>
<dbReference type="Pfam" id="PF03447">
    <property type="entry name" value="NAD_binding_3"/>
    <property type="match status" value="1"/>
</dbReference>
<dbReference type="EC" id="1.4.1.21" evidence="6"/>
<feature type="active site" evidence="6">
    <location>
        <position position="256"/>
    </location>
</feature>
<dbReference type="PANTHER" id="PTHR31873">
    <property type="entry name" value="L-ASPARTATE DEHYDROGENASE-RELATED"/>
    <property type="match status" value="1"/>
</dbReference>
<comment type="catalytic activity">
    <reaction evidence="6">
        <text>L-aspartate + NADP(+) + H2O = oxaloacetate + NH4(+) + NADPH + H(+)</text>
        <dbReference type="Rhea" id="RHEA:11784"/>
        <dbReference type="ChEBI" id="CHEBI:15377"/>
        <dbReference type="ChEBI" id="CHEBI:15378"/>
        <dbReference type="ChEBI" id="CHEBI:16452"/>
        <dbReference type="ChEBI" id="CHEBI:28938"/>
        <dbReference type="ChEBI" id="CHEBI:29991"/>
        <dbReference type="ChEBI" id="CHEBI:57783"/>
        <dbReference type="ChEBI" id="CHEBI:58349"/>
        <dbReference type="EC" id="1.4.1.21"/>
    </reaction>
</comment>
<dbReference type="InterPro" id="IPR020626">
    <property type="entry name" value="Asp_DH_prok"/>
</dbReference>
<comment type="pathway">
    <text evidence="6">Cofactor biosynthesis; NAD(+) biosynthesis; iminoaspartate from L-aspartate (dehydrogenase route): step 1/1.</text>
</comment>
<organism evidence="9 10">
    <name type="scientific">Achromobacter aegrifaciens</name>
    <dbReference type="NCBI Taxonomy" id="1287736"/>
    <lineage>
        <taxon>Bacteria</taxon>
        <taxon>Pseudomonadati</taxon>
        <taxon>Pseudomonadota</taxon>
        <taxon>Betaproteobacteria</taxon>
        <taxon>Burkholderiales</taxon>
        <taxon>Alcaligenaceae</taxon>
        <taxon>Achromobacter</taxon>
    </lineage>
</organism>
<keyword evidence="5 6" id="KW-0520">NAD</keyword>